<feature type="domain" description="Lantibiotic biosynthesis protein dehydration" evidence="2">
    <location>
        <begin position="106"/>
        <end position="476"/>
    </location>
</feature>
<dbReference type="Proteomes" id="UP000228680">
    <property type="component" value="Unassembled WGS sequence"/>
</dbReference>
<organism evidence="3 4">
    <name type="scientific">Chryseomicrobium excrementi</name>
    <dbReference type="NCBI Taxonomy" id="2041346"/>
    <lineage>
        <taxon>Bacteria</taxon>
        <taxon>Bacillati</taxon>
        <taxon>Bacillota</taxon>
        <taxon>Bacilli</taxon>
        <taxon>Bacillales</taxon>
        <taxon>Caryophanaceae</taxon>
        <taxon>Chryseomicrobium</taxon>
    </lineage>
</organism>
<feature type="binding site" evidence="1">
    <location>
        <position position="827"/>
    </location>
    <ligand>
        <name>Zn(2+)</name>
        <dbReference type="ChEBI" id="CHEBI:29105"/>
    </ligand>
</feature>
<dbReference type="Pfam" id="PF13575">
    <property type="entry name" value="DUF4135"/>
    <property type="match status" value="1"/>
</dbReference>
<gene>
    <name evidence="3" type="ORF">CQS04_09660</name>
</gene>
<keyword evidence="4" id="KW-1185">Reference proteome</keyword>
<feature type="binding site" evidence="1">
    <location>
        <position position="826"/>
    </location>
    <ligand>
        <name>Zn(2+)</name>
        <dbReference type="ChEBI" id="CHEBI:29105"/>
    </ligand>
</feature>
<dbReference type="NCBIfam" id="TIGR03897">
    <property type="entry name" value="lanti_2_LanM"/>
    <property type="match status" value="1"/>
</dbReference>
<dbReference type="SMART" id="SM01260">
    <property type="entry name" value="LANC_like"/>
    <property type="match status" value="1"/>
</dbReference>
<evidence type="ECO:0000256" key="1">
    <source>
        <dbReference type="PIRSR" id="PIRSR607822-1"/>
    </source>
</evidence>
<keyword evidence="1" id="KW-0479">Metal-binding</keyword>
<dbReference type="GO" id="GO:0046872">
    <property type="term" value="F:metal ion binding"/>
    <property type="evidence" value="ECO:0007669"/>
    <property type="project" value="UniProtKB-KW"/>
</dbReference>
<dbReference type="InterPro" id="IPR025410">
    <property type="entry name" value="Lant_dehyd"/>
</dbReference>
<dbReference type="InterPro" id="IPR017146">
    <property type="entry name" value="Lanti_2_LanM"/>
</dbReference>
<comment type="caution">
    <text evidence="3">The sequence shown here is derived from an EMBL/GenBank/DDBJ whole genome shotgun (WGS) entry which is preliminary data.</text>
</comment>
<dbReference type="EMBL" id="PCGR01000003">
    <property type="protein sequence ID" value="PJK16170.1"/>
    <property type="molecule type" value="Genomic_DNA"/>
</dbReference>
<dbReference type="PIRSF" id="PIRSF037228">
    <property type="entry name" value="Lant_mod_RumM"/>
    <property type="match status" value="1"/>
</dbReference>
<dbReference type="GO" id="GO:0031179">
    <property type="term" value="P:peptide modification"/>
    <property type="evidence" value="ECO:0007669"/>
    <property type="project" value="InterPro"/>
</dbReference>
<evidence type="ECO:0000259" key="2">
    <source>
        <dbReference type="Pfam" id="PF13575"/>
    </source>
</evidence>
<proteinExistence type="predicted"/>
<dbReference type="InterPro" id="IPR007822">
    <property type="entry name" value="LANC-like"/>
</dbReference>
<reference evidence="3 4" key="1">
    <citation type="submission" date="2017-10" db="EMBL/GenBank/DDBJ databases">
        <title>Draft genome of Chryseomicrobium casticus sp. nov.</title>
        <authorList>
            <person name="Chakraborty R."/>
            <person name="Saha T."/>
        </authorList>
    </citation>
    <scope>NUCLEOTIDE SEQUENCE [LARGE SCALE GENOMIC DNA]</scope>
    <source>
        <strain evidence="3 4">ET03</strain>
    </source>
</reference>
<dbReference type="Gene3D" id="1.50.10.20">
    <property type="match status" value="1"/>
</dbReference>
<feature type="binding site" evidence="1">
    <location>
        <position position="782"/>
    </location>
    <ligand>
        <name>Zn(2+)</name>
        <dbReference type="ChEBI" id="CHEBI:29105"/>
    </ligand>
</feature>
<protein>
    <recommendedName>
        <fullName evidence="2">Lantibiotic biosynthesis protein dehydration domain-containing protein</fullName>
    </recommendedName>
</protein>
<evidence type="ECO:0000313" key="4">
    <source>
        <dbReference type="Proteomes" id="UP000228680"/>
    </source>
</evidence>
<keyword evidence="1" id="KW-0862">Zinc</keyword>
<dbReference type="AlphaFoldDB" id="A0A2M9EY95"/>
<name>A0A2M9EY95_9BACL</name>
<evidence type="ECO:0000313" key="3">
    <source>
        <dbReference type="EMBL" id="PJK16170.1"/>
    </source>
</evidence>
<dbReference type="Pfam" id="PF05147">
    <property type="entry name" value="LANC_like"/>
    <property type="match status" value="1"/>
</dbReference>
<dbReference type="RefSeq" id="WP_100353947.1">
    <property type="nucleotide sequence ID" value="NZ_PCGR01000003.1"/>
</dbReference>
<sequence length="933" mass="104218">MQLVAEKLVDAVANYFSDELKKTTSEIKKTLSSQNQIESAEGAAAECLRSLLHYHTWRLCHKTFVYEFHVYRQEQGYPVDPASSKVFDEYVSKLDETVVGDWFEKYQCLKQMVTNAVRNSCDFVEEVCHHLSQDAALLVSRGFIKPHDTLKAIIPLDSDPHNGSRVNLSLEFGTTTKVLYKARSLAIDEVMIEVFSDILKFEEFTDHAPIPQTIHRGGYGWQEFIHHSSITDREIAQAYYNLGLCAAVFSCLGATDLHDENIIFQGVFPYFVDLETTLQPSYKRTQTLPDLMEERITCSIANTSVIPAKQLTLPHEVLIGAINTPYAQETNEMVFALKHPGTDAIDLAKEKITVTRTTVPITLTDNQAPDPLPYQRDFLEGYSLGYKKVLEVRQSICEKLVEKECSLRVVIRPTVQYYFLLDACLFPENLKDEQAIDRVLGYLKPPKFVRDPQLALTTFEEEKKSLKAGDIPHFSIHLDDTRLRSVGYVSEEIFDLSPAQQAIKRLQGLTEENLLQDQRLIAEGFSEIRLHASKHTKVQDIQHMSPLFTDVLDQVTPEDPSALIDLLTDLAVTTPGPGTVSETGWIGGVYGDIPISYDSIALISLHDTGGILFLTHHLEGYEGSRYSELYQQSVRGIERLRNSFSSHLATGPKSIISGLSSLEFVRNTHSPRMKEVEEAALNAAAEPASVGDVFIGATGMGAVLATFPETSPQVLSQLRASIQAQHEVDPLPSQGIAHGVLGTLWTQFRLAAALDDRDTCLTLFEQTKQFEFPATANSTGWCNGNAGLLMVLAEMAKVLRLPLDFYDLAKKTTLLPPERPLDLSVCHGAAGILQSLLVAYKSTGDIRLLEMANGYWADALKHAQTKGFYTGEKNRDYLLGYFLGWSGVADSALLLKMYNEGKTPWIPLNLSSAHYQNHLLKTNFTNEEHMQQA</sequence>
<dbReference type="OrthoDB" id="9148343at2"/>
<dbReference type="SUPFAM" id="SSF158745">
    <property type="entry name" value="LanC-like"/>
    <property type="match status" value="1"/>
</dbReference>
<accession>A0A2M9EY95</accession>